<reference evidence="5" key="1">
    <citation type="journal article" date="2013" name="Nature">
        <title>Pan genome of the phytoplankton Emiliania underpins its global distribution.</title>
        <authorList>
            <person name="Read B.A."/>
            <person name="Kegel J."/>
            <person name="Klute M.J."/>
            <person name="Kuo A."/>
            <person name="Lefebvre S.C."/>
            <person name="Maumus F."/>
            <person name="Mayer C."/>
            <person name="Miller J."/>
            <person name="Monier A."/>
            <person name="Salamov A."/>
            <person name="Young J."/>
            <person name="Aguilar M."/>
            <person name="Claverie J.M."/>
            <person name="Frickenhaus S."/>
            <person name="Gonzalez K."/>
            <person name="Herman E.K."/>
            <person name="Lin Y.C."/>
            <person name="Napier J."/>
            <person name="Ogata H."/>
            <person name="Sarno A.F."/>
            <person name="Shmutz J."/>
            <person name="Schroeder D."/>
            <person name="de Vargas C."/>
            <person name="Verret F."/>
            <person name="von Dassow P."/>
            <person name="Valentin K."/>
            <person name="Van de Peer Y."/>
            <person name="Wheeler G."/>
            <person name="Dacks J.B."/>
            <person name="Delwiche C.F."/>
            <person name="Dyhrman S.T."/>
            <person name="Glockner G."/>
            <person name="John U."/>
            <person name="Richards T."/>
            <person name="Worden A.Z."/>
            <person name="Zhang X."/>
            <person name="Grigoriev I.V."/>
            <person name="Allen A.E."/>
            <person name="Bidle K."/>
            <person name="Borodovsky M."/>
            <person name="Bowler C."/>
            <person name="Brownlee C."/>
            <person name="Cock J.M."/>
            <person name="Elias M."/>
            <person name="Gladyshev V.N."/>
            <person name="Groth M."/>
            <person name="Guda C."/>
            <person name="Hadaegh A."/>
            <person name="Iglesias-Rodriguez M.D."/>
            <person name="Jenkins J."/>
            <person name="Jones B.M."/>
            <person name="Lawson T."/>
            <person name="Leese F."/>
            <person name="Lindquist E."/>
            <person name="Lobanov A."/>
            <person name="Lomsadze A."/>
            <person name="Malik S.B."/>
            <person name="Marsh M.E."/>
            <person name="Mackinder L."/>
            <person name="Mock T."/>
            <person name="Mueller-Roeber B."/>
            <person name="Pagarete A."/>
            <person name="Parker M."/>
            <person name="Probert I."/>
            <person name="Quesneville H."/>
            <person name="Raines C."/>
            <person name="Rensing S.A."/>
            <person name="Riano-Pachon D.M."/>
            <person name="Richier S."/>
            <person name="Rokitta S."/>
            <person name="Shiraiwa Y."/>
            <person name="Soanes D.M."/>
            <person name="van der Giezen M."/>
            <person name="Wahlund T.M."/>
            <person name="Williams B."/>
            <person name="Wilson W."/>
            <person name="Wolfe G."/>
            <person name="Wurch L.L."/>
        </authorList>
    </citation>
    <scope>NUCLEOTIDE SEQUENCE</scope>
</reference>
<feature type="compositionally biased region" description="Basic and acidic residues" evidence="1">
    <location>
        <begin position="368"/>
        <end position="377"/>
    </location>
</feature>
<dbReference type="SUPFAM" id="SSF103481">
    <property type="entry name" value="Multidrug resistance efflux transporter EmrE"/>
    <property type="match status" value="2"/>
</dbReference>
<dbReference type="RefSeq" id="XP_005789319.1">
    <property type="nucleotide sequence ID" value="XM_005789262.1"/>
</dbReference>
<dbReference type="GeneID" id="17282160"/>
<dbReference type="EnsemblProtists" id="EOD36890">
    <property type="protein sequence ID" value="EOD36890"/>
    <property type="gene ID" value="EMIHUDRAFT_433733"/>
</dbReference>
<feature type="transmembrane region" description="Helical" evidence="2">
    <location>
        <begin position="199"/>
        <end position="220"/>
    </location>
</feature>
<dbReference type="Pfam" id="PF00892">
    <property type="entry name" value="EamA"/>
    <property type="match status" value="2"/>
</dbReference>
<feature type="domain" description="EamA" evidence="3">
    <location>
        <begin position="205"/>
        <end position="341"/>
    </location>
</feature>
<feature type="transmembrane region" description="Helical" evidence="2">
    <location>
        <begin position="43"/>
        <end position="64"/>
    </location>
</feature>
<feature type="transmembrane region" description="Helical" evidence="2">
    <location>
        <begin position="132"/>
        <end position="152"/>
    </location>
</feature>
<feature type="transmembrane region" description="Helical" evidence="2">
    <location>
        <begin position="298"/>
        <end position="318"/>
    </location>
</feature>
<organism evidence="4 5">
    <name type="scientific">Emiliania huxleyi (strain CCMP1516)</name>
    <dbReference type="NCBI Taxonomy" id="280463"/>
    <lineage>
        <taxon>Eukaryota</taxon>
        <taxon>Haptista</taxon>
        <taxon>Haptophyta</taxon>
        <taxon>Prymnesiophyceae</taxon>
        <taxon>Isochrysidales</taxon>
        <taxon>Noelaerhabdaceae</taxon>
        <taxon>Emiliania</taxon>
    </lineage>
</organism>
<dbReference type="InterPro" id="IPR000620">
    <property type="entry name" value="EamA_dom"/>
</dbReference>
<accession>A0A0D3KMA5</accession>
<feature type="transmembrane region" description="Helical" evidence="2">
    <location>
        <begin position="107"/>
        <end position="126"/>
    </location>
</feature>
<dbReference type="HOGENOM" id="CLU_734538_0_0_1"/>
<evidence type="ECO:0000256" key="2">
    <source>
        <dbReference type="SAM" id="Phobius"/>
    </source>
</evidence>
<feature type="transmembrane region" description="Helical" evidence="2">
    <location>
        <begin position="70"/>
        <end position="95"/>
    </location>
</feature>
<evidence type="ECO:0000313" key="4">
    <source>
        <dbReference type="EnsemblProtists" id="EOD36890"/>
    </source>
</evidence>
<protein>
    <recommendedName>
        <fullName evidence="3">EamA domain-containing protein</fullName>
    </recommendedName>
</protein>
<dbReference type="PaxDb" id="2903-EOD36890"/>
<evidence type="ECO:0000313" key="5">
    <source>
        <dbReference type="Proteomes" id="UP000013827"/>
    </source>
</evidence>
<keyword evidence="2" id="KW-0812">Transmembrane</keyword>
<feature type="region of interest" description="Disordered" evidence="1">
    <location>
        <begin position="345"/>
        <end position="377"/>
    </location>
</feature>
<dbReference type="Proteomes" id="UP000013827">
    <property type="component" value="Unassembled WGS sequence"/>
</dbReference>
<evidence type="ECO:0000256" key="1">
    <source>
        <dbReference type="SAM" id="MobiDB-lite"/>
    </source>
</evidence>
<dbReference type="KEGG" id="ehx:EMIHUDRAFT_433733"/>
<keyword evidence="5" id="KW-1185">Reference proteome</keyword>
<feature type="domain" description="EamA" evidence="3">
    <location>
        <begin position="42"/>
        <end position="175"/>
    </location>
</feature>
<dbReference type="AlphaFoldDB" id="A0A0D3KMA5"/>
<dbReference type="GO" id="GO:0016020">
    <property type="term" value="C:membrane"/>
    <property type="evidence" value="ECO:0007669"/>
    <property type="project" value="InterPro"/>
</dbReference>
<keyword evidence="2" id="KW-1133">Transmembrane helix</keyword>
<proteinExistence type="predicted"/>
<keyword evidence="2" id="KW-0472">Membrane</keyword>
<name>A0A0D3KMA5_EMIH1</name>
<evidence type="ECO:0000259" key="3">
    <source>
        <dbReference type="Pfam" id="PF00892"/>
    </source>
</evidence>
<dbReference type="InterPro" id="IPR037185">
    <property type="entry name" value="EmrE-like"/>
</dbReference>
<reference evidence="4" key="2">
    <citation type="submission" date="2024-10" db="UniProtKB">
        <authorList>
            <consortium name="EnsemblProtists"/>
        </authorList>
    </citation>
    <scope>IDENTIFICATION</scope>
</reference>
<feature type="transmembrane region" description="Helical" evidence="2">
    <location>
        <begin position="159"/>
        <end position="179"/>
    </location>
</feature>
<sequence>MCKPPLRDDVEWASEPEKMLQPGSSPPACNTQPRCDRRLCRGLTAAVTAAVLMAGYLVLGKLFLGSGSGAGPTAFLVCRQVLASGLLVAGALALHGPQLPRRADMPSVQRLGLYNFINALGFLWGVQLTTPFVTSVAQLAIPVLVLAHAACCGRQRVTLFKAAGVLVLVAGCALVAAGAHSAAAAPSAVGRPRGHHGSARLLLGLAVLAVQCSSFVGLLLEQERLVRSYPVSWVLAWAYASCTLLSCAAAAADGSLGAVGAALASPRDAAIVAYSATCGCVAYFVLIAYASKHLPAELVSVTVAVEPLAVSALGMLLLGAEPCAAEGAGFALAFGGTALLSRAVQSESEGRERGGQAGPPGGASDQEASFRDPLIRA</sequence>
<feature type="transmembrane region" description="Helical" evidence="2">
    <location>
        <begin position="271"/>
        <end position="291"/>
    </location>
</feature>
<feature type="transmembrane region" description="Helical" evidence="2">
    <location>
        <begin position="232"/>
        <end position="251"/>
    </location>
</feature>